<comment type="caution">
    <text evidence="2">The sequence shown here is derived from an EMBL/GenBank/DDBJ whole genome shotgun (WGS) entry which is preliminary data.</text>
</comment>
<dbReference type="OrthoDB" id="2384193at2759"/>
<evidence type="ECO:0000256" key="1">
    <source>
        <dbReference type="SAM" id="Phobius"/>
    </source>
</evidence>
<feature type="transmembrane region" description="Helical" evidence="1">
    <location>
        <begin position="109"/>
        <end position="129"/>
    </location>
</feature>
<feature type="non-terminal residue" evidence="2">
    <location>
        <position position="1"/>
    </location>
</feature>
<protein>
    <submittedName>
        <fullName evidence="2">3737_t:CDS:1</fullName>
    </submittedName>
</protein>
<keyword evidence="1" id="KW-1133">Transmembrane helix</keyword>
<dbReference type="Proteomes" id="UP000789759">
    <property type="component" value="Unassembled WGS sequence"/>
</dbReference>
<keyword evidence="1" id="KW-0472">Membrane</keyword>
<dbReference type="EMBL" id="CAJVQA010006936">
    <property type="protein sequence ID" value="CAG8648738.1"/>
    <property type="molecule type" value="Genomic_DNA"/>
</dbReference>
<organism evidence="2 3">
    <name type="scientific">Cetraspora pellucida</name>
    <dbReference type="NCBI Taxonomy" id="1433469"/>
    <lineage>
        <taxon>Eukaryota</taxon>
        <taxon>Fungi</taxon>
        <taxon>Fungi incertae sedis</taxon>
        <taxon>Mucoromycota</taxon>
        <taxon>Glomeromycotina</taxon>
        <taxon>Glomeromycetes</taxon>
        <taxon>Diversisporales</taxon>
        <taxon>Gigasporaceae</taxon>
        <taxon>Cetraspora</taxon>
    </lineage>
</organism>
<sequence length="405" mass="47020">RFVIESWLWIWFIHRIWSTDRFKTLEWKRLKNIELKSFMTLLMFMMLPMQAILDAIWTVMKYDEGYIPYPFDGTCPKDGGIIEEGTLLIPKPYQCWSSTHLDIKMIADYMFCIIFAFQTGTLFLIQSFWSYMASKWGGKPFMNSWEFRIYVAWGLISIIIFPGTKWLIGKLLSNSNFNYNVVEIRNQRKLFILLRSIQSQKSSQETVLRIKYFMEMNALLILGASVTGPCIFIVDIYAIIGPSMRFSKFFTDLLTLHMNLGFTILYVTMILIVYPRYYITGLYGSKALSEKSLQKITISVDKTIVTIKRPSSNYLPQSASQPTSFSAFSNHDDFGYHYWYKSTPIPTINNEMALQKFNASYIPSNKFAHKFYGPVESPVVQFISPVERTFGPEPNTGCDALQKSI</sequence>
<feature type="transmembrane region" description="Helical" evidence="1">
    <location>
        <begin position="218"/>
        <end position="240"/>
    </location>
</feature>
<keyword evidence="3" id="KW-1185">Reference proteome</keyword>
<keyword evidence="1" id="KW-0812">Transmembrane</keyword>
<feature type="transmembrane region" description="Helical" evidence="1">
    <location>
        <begin position="38"/>
        <end position="57"/>
    </location>
</feature>
<feature type="transmembrane region" description="Helical" evidence="1">
    <location>
        <begin position="260"/>
        <end position="279"/>
    </location>
</feature>
<reference evidence="2" key="1">
    <citation type="submission" date="2021-06" db="EMBL/GenBank/DDBJ databases">
        <authorList>
            <person name="Kallberg Y."/>
            <person name="Tangrot J."/>
            <person name="Rosling A."/>
        </authorList>
    </citation>
    <scope>NUCLEOTIDE SEQUENCE</scope>
    <source>
        <strain evidence="2">FL966</strain>
    </source>
</reference>
<evidence type="ECO:0000313" key="2">
    <source>
        <dbReference type="EMBL" id="CAG8648738.1"/>
    </source>
</evidence>
<dbReference type="AlphaFoldDB" id="A0A9N9H0H9"/>
<accession>A0A9N9H0H9</accession>
<feature type="transmembrane region" description="Helical" evidence="1">
    <location>
        <begin position="149"/>
        <end position="168"/>
    </location>
</feature>
<evidence type="ECO:0000313" key="3">
    <source>
        <dbReference type="Proteomes" id="UP000789759"/>
    </source>
</evidence>
<proteinExistence type="predicted"/>
<gene>
    <name evidence="2" type="ORF">CPELLU_LOCUS9223</name>
</gene>
<name>A0A9N9H0H9_9GLOM</name>